<keyword evidence="10" id="KW-1185">Reference proteome</keyword>
<evidence type="ECO:0000313" key="9">
    <source>
        <dbReference type="EMBL" id="KAG2642344.1"/>
    </source>
</evidence>
<evidence type="ECO:0000313" key="10">
    <source>
        <dbReference type="Proteomes" id="UP000823388"/>
    </source>
</evidence>
<dbReference type="InterPro" id="IPR045851">
    <property type="entry name" value="AMP-bd_C_sf"/>
</dbReference>
<comment type="catalytic activity">
    <reaction evidence="6">
        <text>(E)-4-coumarate + ATP + CoA = (E)-4-coumaroyl-CoA + AMP + diphosphate</text>
        <dbReference type="Rhea" id="RHEA:19641"/>
        <dbReference type="ChEBI" id="CHEBI:12876"/>
        <dbReference type="ChEBI" id="CHEBI:30616"/>
        <dbReference type="ChEBI" id="CHEBI:33019"/>
        <dbReference type="ChEBI" id="CHEBI:57287"/>
        <dbReference type="ChEBI" id="CHEBI:85008"/>
        <dbReference type="ChEBI" id="CHEBI:456215"/>
        <dbReference type="EC" id="6.2.1.12"/>
    </reaction>
    <physiologicalReaction direction="left-to-right" evidence="6">
        <dbReference type="Rhea" id="RHEA:19642"/>
    </physiologicalReaction>
</comment>
<dbReference type="GO" id="GO:0005783">
    <property type="term" value="C:endoplasmic reticulum"/>
    <property type="evidence" value="ECO:0007669"/>
    <property type="project" value="TreeGrafter"/>
</dbReference>
<evidence type="ECO:0000256" key="5">
    <source>
        <dbReference type="ARBA" id="ARBA00034223"/>
    </source>
</evidence>
<evidence type="ECO:0000259" key="8">
    <source>
        <dbReference type="Pfam" id="PF00501"/>
    </source>
</evidence>
<dbReference type="SUPFAM" id="SSF56801">
    <property type="entry name" value="Acetyl-CoA synthetase-like"/>
    <property type="match status" value="1"/>
</dbReference>
<dbReference type="GO" id="GO:0106290">
    <property type="term" value="F:trans-cinnamate-CoA ligase activity"/>
    <property type="evidence" value="ECO:0007669"/>
    <property type="project" value="UniProtKB-ARBA"/>
</dbReference>
<evidence type="ECO:0000256" key="1">
    <source>
        <dbReference type="ARBA" id="ARBA00001946"/>
    </source>
</evidence>
<evidence type="ECO:0000256" key="4">
    <source>
        <dbReference type="ARBA" id="ARBA00034219"/>
    </source>
</evidence>
<dbReference type="InterPro" id="IPR000873">
    <property type="entry name" value="AMP-dep_synth/lig_dom"/>
</dbReference>
<dbReference type="PANTHER" id="PTHR43272:SF92">
    <property type="entry name" value="LONG CHAIN ACYL-COA SYNTHETASE 8"/>
    <property type="match status" value="1"/>
</dbReference>
<comment type="catalytic activity">
    <reaction evidence="5">
        <text>(E)-4-coumaroyl-AMP + CoA = (E)-4-coumaroyl-CoA + AMP + H(+)</text>
        <dbReference type="Rhea" id="RHEA:72423"/>
        <dbReference type="ChEBI" id="CHEBI:15378"/>
        <dbReference type="ChEBI" id="CHEBI:57287"/>
        <dbReference type="ChEBI" id="CHEBI:85008"/>
        <dbReference type="ChEBI" id="CHEBI:192348"/>
        <dbReference type="ChEBI" id="CHEBI:456215"/>
    </reaction>
    <physiologicalReaction direction="left-to-right" evidence="5">
        <dbReference type="Rhea" id="RHEA:72424"/>
    </physiologicalReaction>
</comment>
<name>A0A8T0WAF6_PANVG</name>
<dbReference type="EMBL" id="CM029039">
    <property type="protein sequence ID" value="KAG2642344.1"/>
    <property type="molecule type" value="Genomic_DNA"/>
</dbReference>
<dbReference type="Gene3D" id="3.30.300.30">
    <property type="match status" value="1"/>
</dbReference>
<gene>
    <name evidence="9" type="ORF">PVAP13_2KG280300</name>
</gene>
<keyword evidence="7" id="KW-1133">Transmembrane helix</keyword>
<dbReference type="GO" id="GO:0016020">
    <property type="term" value="C:membrane"/>
    <property type="evidence" value="ECO:0007669"/>
    <property type="project" value="TreeGrafter"/>
</dbReference>
<protein>
    <recommendedName>
        <fullName evidence="2">4-coumarate--CoA ligase</fullName>
        <ecNumber evidence="2">6.2.1.12</ecNumber>
    </recommendedName>
</protein>
<keyword evidence="7" id="KW-0812">Transmembrane</keyword>
<dbReference type="GO" id="GO:0009698">
    <property type="term" value="P:phenylpropanoid metabolic process"/>
    <property type="evidence" value="ECO:0007669"/>
    <property type="project" value="UniProtKB-ARBA"/>
</dbReference>
<organism evidence="9 10">
    <name type="scientific">Panicum virgatum</name>
    <name type="common">Blackwell switchgrass</name>
    <dbReference type="NCBI Taxonomy" id="38727"/>
    <lineage>
        <taxon>Eukaryota</taxon>
        <taxon>Viridiplantae</taxon>
        <taxon>Streptophyta</taxon>
        <taxon>Embryophyta</taxon>
        <taxon>Tracheophyta</taxon>
        <taxon>Spermatophyta</taxon>
        <taxon>Magnoliopsida</taxon>
        <taxon>Liliopsida</taxon>
        <taxon>Poales</taxon>
        <taxon>Poaceae</taxon>
        <taxon>PACMAD clade</taxon>
        <taxon>Panicoideae</taxon>
        <taxon>Panicodae</taxon>
        <taxon>Paniceae</taxon>
        <taxon>Panicinae</taxon>
        <taxon>Panicum</taxon>
        <taxon>Panicum sect. Hiantes</taxon>
    </lineage>
</organism>
<dbReference type="GO" id="GO:0016207">
    <property type="term" value="F:4-coumarate-CoA ligase activity"/>
    <property type="evidence" value="ECO:0007669"/>
    <property type="project" value="UniProtKB-EC"/>
</dbReference>
<dbReference type="InterPro" id="IPR020845">
    <property type="entry name" value="AMP-binding_CS"/>
</dbReference>
<dbReference type="EC" id="6.2.1.12" evidence="2"/>
<evidence type="ECO:0000256" key="6">
    <source>
        <dbReference type="ARBA" id="ARBA00034252"/>
    </source>
</evidence>
<keyword evidence="7" id="KW-0472">Membrane</keyword>
<evidence type="ECO:0000256" key="2">
    <source>
        <dbReference type="ARBA" id="ARBA00012959"/>
    </source>
</evidence>
<dbReference type="PANTHER" id="PTHR43272">
    <property type="entry name" value="LONG-CHAIN-FATTY-ACID--COA LIGASE"/>
    <property type="match status" value="1"/>
</dbReference>
<dbReference type="GO" id="GO:0004467">
    <property type="term" value="F:long-chain fatty acid-CoA ligase activity"/>
    <property type="evidence" value="ECO:0007669"/>
    <property type="project" value="UniProtKB-EC"/>
</dbReference>
<dbReference type="InterPro" id="IPR042099">
    <property type="entry name" value="ANL_N_sf"/>
</dbReference>
<dbReference type="Pfam" id="PF00501">
    <property type="entry name" value="AMP-binding"/>
    <property type="match status" value="1"/>
</dbReference>
<evidence type="ECO:0000256" key="7">
    <source>
        <dbReference type="SAM" id="Phobius"/>
    </source>
</evidence>
<comment type="caution">
    <text evidence="9">The sequence shown here is derived from an EMBL/GenBank/DDBJ whole genome shotgun (WGS) entry which is preliminary data.</text>
</comment>
<accession>A0A8T0WAF6</accession>
<dbReference type="AlphaFoldDB" id="A0A8T0WAF6"/>
<feature type="domain" description="AMP-dependent synthetase/ligase" evidence="8">
    <location>
        <begin position="129"/>
        <end position="527"/>
    </location>
</feature>
<feature type="transmembrane region" description="Helical" evidence="7">
    <location>
        <begin position="29"/>
        <end position="49"/>
    </location>
</feature>
<comment type="cofactor">
    <cofactor evidence="1">
        <name>Mg(2+)</name>
        <dbReference type="ChEBI" id="CHEBI:18420"/>
    </cofactor>
</comment>
<comment type="catalytic activity">
    <reaction evidence="3">
        <text>a long-chain fatty acid + ATP + CoA = a long-chain fatty acyl-CoA + AMP + diphosphate</text>
        <dbReference type="Rhea" id="RHEA:15421"/>
        <dbReference type="ChEBI" id="CHEBI:30616"/>
        <dbReference type="ChEBI" id="CHEBI:33019"/>
        <dbReference type="ChEBI" id="CHEBI:57287"/>
        <dbReference type="ChEBI" id="CHEBI:57560"/>
        <dbReference type="ChEBI" id="CHEBI:83139"/>
        <dbReference type="ChEBI" id="CHEBI:456215"/>
        <dbReference type="EC" id="6.2.1.3"/>
    </reaction>
    <physiologicalReaction direction="left-to-right" evidence="3">
        <dbReference type="Rhea" id="RHEA:15422"/>
    </physiologicalReaction>
</comment>
<dbReference type="Proteomes" id="UP000823388">
    <property type="component" value="Chromosome 2K"/>
</dbReference>
<reference evidence="9" key="1">
    <citation type="submission" date="2020-05" db="EMBL/GenBank/DDBJ databases">
        <title>WGS assembly of Panicum virgatum.</title>
        <authorList>
            <person name="Lovell J.T."/>
            <person name="Jenkins J."/>
            <person name="Shu S."/>
            <person name="Juenger T.E."/>
            <person name="Schmutz J."/>
        </authorList>
    </citation>
    <scope>NUCLEOTIDE SEQUENCE</scope>
    <source>
        <strain evidence="9">AP13</strain>
    </source>
</reference>
<dbReference type="PROSITE" id="PS00455">
    <property type="entry name" value="AMP_BINDING"/>
    <property type="match status" value="1"/>
</dbReference>
<dbReference type="Gene3D" id="3.40.50.12780">
    <property type="entry name" value="N-terminal domain of ligase-like"/>
    <property type="match status" value="2"/>
</dbReference>
<comment type="catalytic activity">
    <reaction evidence="4">
        <text>(E)-4-coumarate + ATP + H(+) = (E)-4-coumaroyl-AMP + diphosphate</text>
        <dbReference type="Rhea" id="RHEA:72419"/>
        <dbReference type="ChEBI" id="CHEBI:12876"/>
        <dbReference type="ChEBI" id="CHEBI:15378"/>
        <dbReference type="ChEBI" id="CHEBI:30616"/>
        <dbReference type="ChEBI" id="CHEBI:33019"/>
        <dbReference type="ChEBI" id="CHEBI:192348"/>
    </reaction>
    <physiologicalReaction direction="left-to-right" evidence="4">
        <dbReference type="Rhea" id="RHEA:72420"/>
    </physiologicalReaction>
</comment>
<evidence type="ECO:0000256" key="3">
    <source>
        <dbReference type="ARBA" id="ARBA00024484"/>
    </source>
</evidence>
<sequence>MGEVTENNNSDMSVLQRIATSSVPLLKDYGLNGVVGAVLLAVVIPLLLTSMFGKKTKKRAVQADVGGEAGLAMRNSRFSSLVQVPWEGATTMAALFEMASKKYSQRRCLGTRKLINREFVEPADGRKFEKLHLGEYQWDTYAEAFNRACNFASGLIKMGHKLDSHAAIFSDTRAEWIIAAQGCFRQNLTVVTIYASLGEDALVHSLNETQVSTLICDSKQLKKLPAISSKLQSLRHIIYIEDEPVDAETLNQMNLWTTLSFTEVEELGRTSHIDARLPSSSDTAVIMYTSGSTGLPKGVMITHGNMVATTAAVMTIVPNLGMDDVYLAYLPLAHVFELAAETVMLASGTSIGYGSALTMTDTSNKIKKGTKGDVSVLKPTLMISVPAILDRIRDAVFKKVGEKGGLTKKLFDFAYNRNLAAIEGSWFGSWAPERMIWDNIIFKPIRAMLGGRVRFVLCGGYTISDSPMPRGEVVVGGYSITKGYYNNDAKTNEVYKVDEKSMRWFYTGDIGQFHPDGCLEIIDRKKDIVKLQHGEYVSLGKVESALTTSNYVDSIMVYADPFHNYCVALVVPSHQALEKWAQDSGINYKDFEELCQNDQAIKEVQQSLSKAAKAARLEKFEIPAKILLLPEPWTPESGLVTAALKLKREQIKTKFKDDLNKLHH</sequence>
<proteinExistence type="predicted"/>